<dbReference type="Proteomes" id="UP000077069">
    <property type="component" value="Unassembled WGS sequence"/>
</dbReference>
<sequence>MLLTALYARLRQLLCTSSTLRHRRCLSAAAACCRDLHVILRLRKVRCRQLPFSRPLKCGAVQMSPCLLRPVMHARFASRAGSAGWWAVEGGMAYAVRARMRILARMAAELRKQAEENFGGSIQAIHSTCYYLIAERLTTRPPAKAKELISHLSRSA</sequence>
<evidence type="ECO:0000313" key="2">
    <source>
        <dbReference type="Proteomes" id="UP000077069"/>
    </source>
</evidence>
<gene>
    <name evidence="1" type="ORF">CC84DRAFT_42614</name>
</gene>
<protein>
    <submittedName>
        <fullName evidence="1">Uncharacterized protein</fullName>
    </submittedName>
</protein>
<accession>A0A177CXS2</accession>
<dbReference type="AlphaFoldDB" id="A0A177CXS2"/>
<dbReference type="GeneID" id="28769667"/>
<dbReference type="RefSeq" id="XP_018042057.1">
    <property type="nucleotide sequence ID" value="XM_018186181.1"/>
</dbReference>
<reference evidence="1 2" key="1">
    <citation type="submission" date="2016-05" db="EMBL/GenBank/DDBJ databases">
        <title>Comparative analysis of secretome profiles of manganese(II)-oxidizing ascomycete fungi.</title>
        <authorList>
            <consortium name="DOE Joint Genome Institute"/>
            <person name="Zeiner C.A."/>
            <person name="Purvine S.O."/>
            <person name="Zink E.M."/>
            <person name="Wu S."/>
            <person name="Pasa-Tolic L."/>
            <person name="Chaput D.L."/>
            <person name="Haridas S."/>
            <person name="Grigoriev I.V."/>
            <person name="Santelli C.M."/>
            <person name="Hansel C.M."/>
        </authorList>
    </citation>
    <scope>NUCLEOTIDE SEQUENCE [LARGE SCALE GENOMIC DNA]</scope>
    <source>
        <strain evidence="1 2">AP3s5-JAC2a</strain>
    </source>
</reference>
<name>A0A177CXS2_9PLEO</name>
<dbReference type="EMBL" id="KV441548">
    <property type="protein sequence ID" value="OAG11692.1"/>
    <property type="molecule type" value="Genomic_DNA"/>
</dbReference>
<keyword evidence="2" id="KW-1185">Reference proteome</keyword>
<organism evidence="1 2">
    <name type="scientific">Paraphaeosphaeria sporulosa</name>
    <dbReference type="NCBI Taxonomy" id="1460663"/>
    <lineage>
        <taxon>Eukaryota</taxon>
        <taxon>Fungi</taxon>
        <taxon>Dikarya</taxon>
        <taxon>Ascomycota</taxon>
        <taxon>Pezizomycotina</taxon>
        <taxon>Dothideomycetes</taxon>
        <taxon>Pleosporomycetidae</taxon>
        <taxon>Pleosporales</taxon>
        <taxon>Massarineae</taxon>
        <taxon>Didymosphaeriaceae</taxon>
        <taxon>Paraphaeosphaeria</taxon>
    </lineage>
</organism>
<dbReference type="InParanoid" id="A0A177CXS2"/>
<evidence type="ECO:0000313" key="1">
    <source>
        <dbReference type="EMBL" id="OAG11692.1"/>
    </source>
</evidence>
<proteinExistence type="predicted"/>